<dbReference type="InterPro" id="IPR042268">
    <property type="entry name" value="BamC_C"/>
</dbReference>
<evidence type="ECO:0000313" key="3">
    <source>
        <dbReference type="EMBL" id="GGX62307.1"/>
    </source>
</evidence>
<keyword evidence="4" id="KW-1185">Reference proteome</keyword>
<gene>
    <name evidence="3" type="ORF">GCM10007392_32740</name>
</gene>
<dbReference type="EMBL" id="BMXR01000008">
    <property type="protein sequence ID" value="GGX62307.1"/>
    <property type="molecule type" value="Genomic_DNA"/>
</dbReference>
<sequence>MSSDVRTLLALLTCTLLLAACGGRPVNIEYQPDADHSGGDWYPIPVDQARTVTSDDSTLPRPPLRVADVTPDDDRQDSLSVETVSDSFGNISLEVNRNASLTWELLDAAVTRLEWPVADRNRSEYRLELSDPDIAGRGFFGRLKAFFTEERRDVQLILVPKVGVTGISAEYSDDQVLSSEENQRLMTQLRNELLQGQTSQGQ</sequence>
<protein>
    <recommendedName>
        <fullName evidence="5">Outer membrane protein assembly factor BamC</fullName>
    </recommendedName>
</protein>
<evidence type="ECO:0000256" key="2">
    <source>
        <dbReference type="SAM" id="SignalP"/>
    </source>
</evidence>
<evidence type="ECO:0008006" key="5">
    <source>
        <dbReference type="Google" id="ProtNLM"/>
    </source>
</evidence>
<reference evidence="3" key="2">
    <citation type="submission" date="2020-09" db="EMBL/GenBank/DDBJ databases">
        <authorList>
            <person name="Sun Q."/>
            <person name="Kim S."/>
        </authorList>
    </citation>
    <scope>NUCLEOTIDE SEQUENCE</scope>
    <source>
        <strain evidence="3">KCTC 22169</strain>
    </source>
</reference>
<evidence type="ECO:0000313" key="4">
    <source>
        <dbReference type="Proteomes" id="UP000626148"/>
    </source>
</evidence>
<dbReference type="Proteomes" id="UP000626148">
    <property type="component" value="Unassembled WGS sequence"/>
</dbReference>
<accession>A0A918NDH9</accession>
<keyword evidence="2" id="KW-0732">Signal</keyword>
<dbReference type="Gene3D" id="3.30.310.170">
    <property type="entry name" value="Outer membrane protein assembly factor BamC"/>
    <property type="match status" value="1"/>
</dbReference>
<organism evidence="3 4">
    <name type="scientific">Saccharospirillum salsuginis</name>
    <dbReference type="NCBI Taxonomy" id="418750"/>
    <lineage>
        <taxon>Bacteria</taxon>
        <taxon>Pseudomonadati</taxon>
        <taxon>Pseudomonadota</taxon>
        <taxon>Gammaproteobacteria</taxon>
        <taxon>Oceanospirillales</taxon>
        <taxon>Saccharospirillaceae</taxon>
        <taxon>Saccharospirillum</taxon>
    </lineage>
</organism>
<dbReference type="AlphaFoldDB" id="A0A918NDH9"/>
<name>A0A918NDH9_9GAMM</name>
<feature type="chain" id="PRO_5037919679" description="Outer membrane protein assembly factor BamC" evidence="2">
    <location>
        <begin position="20"/>
        <end position="202"/>
    </location>
</feature>
<feature type="region of interest" description="Disordered" evidence="1">
    <location>
        <begin position="52"/>
        <end position="77"/>
    </location>
</feature>
<comment type="caution">
    <text evidence="3">The sequence shown here is derived from an EMBL/GenBank/DDBJ whole genome shotgun (WGS) entry which is preliminary data.</text>
</comment>
<dbReference type="PROSITE" id="PS51257">
    <property type="entry name" value="PROKAR_LIPOPROTEIN"/>
    <property type="match status" value="1"/>
</dbReference>
<proteinExistence type="predicted"/>
<evidence type="ECO:0000256" key="1">
    <source>
        <dbReference type="SAM" id="MobiDB-lite"/>
    </source>
</evidence>
<reference evidence="3" key="1">
    <citation type="journal article" date="2014" name="Int. J. Syst. Evol. Microbiol.">
        <title>Complete genome sequence of Corynebacterium casei LMG S-19264T (=DSM 44701T), isolated from a smear-ripened cheese.</title>
        <authorList>
            <consortium name="US DOE Joint Genome Institute (JGI-PGF)"/>
            <person name="Walter F."/>
            <person name="Albersmeier A."/>
            <person name="Kalinowski J."/>
            <person name="Ruckert C."/>
        </authorList>
    </citation>
    <scope>NUCLEOTIDE SEQUENCE</scope>
    <source>
        <strain evidence="3">KCTC 22169</strain>
    </source>
</reference>
<feature type="signal peptide" evidence="2">
    <location>
        <begin position="1"/>
        <end position="19"/>
    </location>
</feature>